<organism evidence="9 10">
    <name type="scientific">Sinosporangium siamense</name>
    <dbReference type="NCBI Taxonomy" id="1367973"/>
    <lineage>
        <taxon>Bacteria</taxon>
        <taxon>Bacillati</taxon>
        <taxon>Actinomycetota</taxon>
        <taxon>Actinomycetes</taxon>
        <taxon>Streptosporangiales</taxon>
        <taxon>Streptosporangiaceae</taxon>
        <taxon>Sinosporangium</taxon>
    </lineage>
</organism>
<keyword evidence="10" id="KW-1185">Reference proteome</keyword>
<dbReference type="GO" id="GO:0016887">
    <property type="term" value="F:ATP hydrolysis activity"/>
    <property type="evidence" value="ECO:0007669"/>
    <property type="project" value="InterPro"/>
</dbReference>
<keyword evidence="6 9" id="KW-0067">ATP-binding</keyword>
<keyword evidence="3" id="KW-0813">Transport</keyword>
<dbReference type="EMBL" id="BOOW01000058">
    <property type="protein sequence ID" value="GII97361.1"/>
    <property type="molecule type" value="Genomic_DNA"/>
</dbReference>
<evidence type="ECO:0000256" key="2">
    <source>
        <dbReference type="ARBA" id="ARBA00005417"/>
    </source>
</evidence>
<dbReference type="Pfam" id="PF08352">
    <property type="entry name" value="oligo_HPY"/>
    <property type="match status" value="1"/>
</dbReference>
<dbReference type="PANTHER" id="PTHR43297:SF2">
    <property type="entry name" value="DIPEPTIDE TRANSPORT ATP-BINDING PROTEIN DPPD"/>
    <property type="match status" value="1"/>
</dbReference>
<keyword evidence="5" id="KW-0547">Nucleotide-binding</keyword>
<dbReference type="NCBIfam" id="TIGR01727">
    <property type="entry name" value="oligo_HPY"/>
    <property type="match status" value="1"/>
</dbReference>
<protein>
    <submittedName>
        <fullName evidence="9">Dipeptide ABC transporter ATP-binding protein DppD</fullName>
    </submittedName>
</protein>
<dbReference type="InterPro" id="IPR013563">
    <property type="entry name" value="Oligopep_ABC_C"/>
</dbReference>
<evidence type="ECO:0000256" key="4">
    <source>
        <dbReference type="ARBA" id="ARBA00022475"/>
    </source>
</evidence>
<comment type="similarity">
    <text evidence="2">Belongs to the ABC transporter superfamily.</text>
</comment>
<dbReference type="InterPro" id="IPR003439">
    <property type="entry name" value="ABC_transporter-like_ATP-bd"/>
</dbReference>
<dbReference type="InterPro" id="IPR027417">
    <property type="entry name" value="P-loop_NTPase"/>
</dbReference>
<evidence type="ECO:0000256" key="1">
    <source>
        <dbReference type="ARBA" id="ARBA00004202"/>
    </source>
</evidence>
<dbReference type="PROSITE" id="PS50893">
    <property type="entry name" value="ABC_TRANSPORTER_2"/>
    <property type="match status" value="1"/>
</dbReference>
<evidence type="ECO:0000256" key="7">
    <source>
        <dbReference type="ARBA" id="ARBA00023136"/>
    </source>
</evidence>
<evidence type="ECO:0000256" key="5">
    <source>
        <dbReference type="ARBA" id="ARBA00022741"/>
    </source>
</evidence>
<reference evidence="9" key="1">
    <citation type="submission" date="2021-01" db="EMBL/GenBank/DDBJ databases">
        <title>Whole genome shotgun sequence of Sinosporangium siamense NBRC 109515.</title>
        <authorList>
            <person name="Komaki H."/>
            <person name="Tamura T."/>
        </authorList>
    </citation>
    <scope>NUCLEOTIDE SEQUENCE</scope>
    <source>
        <strain evidence="9">NBRC 109515</strain>
    </source>
</reference>
<dbReference type="SMART" id="SM00382">
    <property type="entry name" value="AAA"/>
    <property type="match status" value="1"/>
</dbReference>
<proteinExistence type="inferred from homology"/>
<dbReference type="AlphaFoldDB" id="A0A919RRU2"/>
<dbReference type="PANTHER" id="PTHR43297">
    <property type="entry name" value="OLIGOPEPTIDE TRANSPORT ATP-BINDING PROTEIN APPD"/>
    <property type="match status" value="1"/>
</dbReference>
<evidence type="ECO:0000259" key="8">
    <source>
        <dbReference type="PROSITE" id="PS50893"/>
    </source>
</evidence>
<keyword evidence="4" id="KW-1003">Cell membrane</keyword>
<gene>
    <name evidence="9" type="ORF">Ssi02_75920</name>
</gene>
<dbReference type="Gene3D" id="3.40.50.300">
    <property type="entry name" value="P-loop containing nucleotide triphosphate hydrolases"/>
    <property type="match status" value="1"/>
</dbReference>
<comment type="subcellular location">
    <subcellularLocation>
        <location evidence="1">Cell membrane</location>
        <topology evidence="1">Peripheral membrane protein</topology>
    </subcellularLocation>
</comment>
<accession>A0A919RRU2</accession>
<dbReference type="GO" id="GO:0015833">
    <property type="term" value="P:peptide transport"/>
    <property type="evidence" value="ECO:0007669"/>
    <property type="project" value="InterPro"/>
</dbReference>
<dbReference type="CDD" id="cd03257">
    <property type="entry name" value="ABC_NikE_OppD_transporters"/>
    <property type="match status" value="1"/>
</dbReference>
<dbReference type="InterPro" id="IPR050388">
    <property type="entry name" value="ABC_Ni/Peptide_Import"/>
</dbReference>
<dbReference type="Pfam" id="PF00005">
    <property type="entry name" value="ABC_tran"/>
    <property type="match status" value="1"/>
</dbReference>
<evidence type="ECO:0000313" key="9">
    <source>
        <dbReference type="EMBL" id="GII97361.1"/>
    </source>
</evidence>
<dbReference type="Proteomes" id="UP000606172">
    <property type="component" value="Unassembled WGS sequence"/>
</dbReference>
<sequence>MTTLLSVEDLEISIGNGRPVRGVSLRVGPGEIVGVVGETGCGKTLTGLAVLGLLPPGAHASGRVVLGGRDLLGQDRRAIRGREVTMVFQNPGTAFDPVTTIGGQFVRVLRAHTGCTRKAAYARAAELLTSVELPDRVLNAYPHQLSGGMLQRCMIALALSCEPSLVIADEATTALDVTVARQILRLLLQLQREHGFGVMFVTHNLAEARDICDRVYVLYAGRVVEEGTASAVLDGPRHPYTRALLGALPRLDAPRGRLDSIPGSVTHADQGCSFADRCTDVRDLCRTELPAARDGVACHFPGGAA</sequence>
<name>A0A919RRU2_9ACTN</name>
<keyword evidence="7" id="KW-0472">Membrane</keyword>
<feature type="domain" description="ABC transporter" evidence="8">
    <location>
        <begin position="5"/>
        <end position="245"/>
    </location>
</feature>
<evidence type="ECO:0000256" key="3">
    <source>
        <dbReference type="ARBA" id="ARBA00022448"/>
    </source>
</evidence>
<dbReference type="RefSeq" id="WP_204033044.1">
    <property type="nucleotide sequence ID" value="NZ_BOOW01000058.1"/>
</dbReference>
<evidence type="ECO:0000256" key="6">
    <source>
        <dbReference type="ARBA" id="ARBA00022840"/>
    </source>
</evidence>
<dbReference type="GO" id="GO:0005886">
    <property type="term" value="C:plasma membrane"/>
    <property type="evidence" value="ECO:0007669"/>
    <property type="project" value="UniProtKB-SubCell"/>
</dbReference>
<comment type="caution">
    <text evidence="9">The sequence shown here is derived from an EMBL/GenBank/DDBJ whole genome shotgun (WGS) entry which is preliminary data.</text>
</comment>
<evidence type="ECO:0000313" key="10">
    <source>
        <dbReference type="Proteomes" id="UP000606172"/>
    </source>
</evidence>
<dbReference type="SUPFAM" id="SSF52540">
    <property type="entry name" value="P-loop containing nucleoside triphosphate hydrolases"/>
    <property type="match status" value="1"/>
</dbReference>
<dbReference type="GO" id="GO:0005524">
    <property type="term" value="F:ATP binding"/>
    <property type="evidence" value="ECO:0007669"/>
    <property type="project" value="UniProtKB-KW"/>
</dbReference>
<dbReference type="InterPro" id="IPR003593">
    <property type="entry name" value="AAA+_ATPase"/>
</dbReference>